<evidence type="ECO:0000256" key="1">
    <source>
        <dbReference type="SAM" id="Phobius"/>
    </source>
</evidence>
<reference evidence="3" key="1">
    <citation type="journal article" date="2019" name="Int. J. Syst. Evol. Microbiol.">
        <title>The Global Catalogue of Microorganisms (GCM) 10K type strain sequencing project: providing services to taxonomists for standard genome sequencing and annotation.</title>
        <authorList>
            <consortium name="The Broad Institute Genomics Platform"/>
            <consortium name="The Broad Institute Genome Sequencing Center for Infectious Disease"/>
            <person name="Wu L."/>
            <person name="Ma J."/>
        </authorList>
    </citation>
    <scope>NUCLEOTIDE SEQUENCE [LARGE SCALE GENOMIC DNA]</scope>
    <source>
        <strain evidence="3">JCM 16908</strain>
    </source>
</reference>
<keyword evidence="1" id="KW-0812">Transmembrane</keyword>
<name>A0ABP7HKL1_9ACTN</name>
<organism evidence="2 3">
    <name type="scientific">Sphaerisporangium flaviroseum</name>
    <dbReference type="NCBI Taxonomy" id="509199"/>
    <lineage>
        <taxon>Bacteria</taxon>
        <taxon>Bacillati</taxon>
        <taxon>Actinomycetota</taxon>
        <taxon>Actinomycetes</taxon>
        <taxon>Streptosporangiales</taxon>
        <taxon>Streptosporangiaceae</taxon>
        <taxon>Sphaerisporangium</taxon>
    </lineage>
</organism>
<gene>
    <name evidence="2" type="ORF">GCM10022226_12010</name>
</gene>
<feature type="transmembrane region" description="Helical" evidence="1">
    <location>
        <begin position="20"/>
        <end position="53"/>
    </location>
</feature>
<comment type="caution">
    <text evidence="2">The sequence shown here is derived from an EMBL/GenBank/DDBJ whole genome shotgun (WGS) entry which is preliminary data.</text>
</comment>
<keyword evidence="3" id="KW-1185">Reference proteome</keyword>
<accession>A0ABP7HKL1</accession>
<keyword evidence="1" id="KW-0472">Membrane</keyword>
<evidence type="ECO:0008006" key="4">
    <source>
        <dbReference type="Google" id="ProtNLM"/>
    </source>
</evidence>
<protein>
    <recommendedName>
        <fullName evidence="4">Glycine zipper family protein</fullName>
    </recommendedName>
</protein>
<sequence>MGNKASNGSTGNDKLPLRWALVIFVGTAVGIVTGIASGLGVGVEVGLVCAGFLHMVLPSDKN</sequence>
<evidence type="ECO:0000313" key="3">
    <source>
        <dbReference type="Proteomes" id="UP001500888"/>
    </source>
</evidence>
<evidence type="ECO:0000313" key="2">
    <source>
        <dbReference type="EMBL" id="GAA3794256.1"/>
    </source>
</evidence>
<keyword evidence="1" id="KW-1133">Transmembrane helix</keyword>
<dbReference type="Proteomes" id="UP001500888">
    <property type="component" value="Unassembled WGS sequence"/>
</dbReference>
<dbReference type="RefSeq" id="WP_344935129.1">
    <property type="nucleotide sequence ID" value="NZ_BAAAZR010000001.1"/>
</dbReference>
<proteinExistence type="predicted"/>
<dbReference type="EMBL" id="BAAAZR010000001">
    <property type="protein sequence ID" value="GAA3794256.1"/>
    <property type="molecule type" value="Genomic_DNA"/>
</dbReference>